<protein>
    <submittedName>
        <fullName evidence="1">Uncharacterized protein</fullName>
    </submittedName>
</protein>
<dbReference type="EMBL" id="AANZ01000010">
    <property type="protein sequence ID" value="EAQ80273.1"/>
    <property type="molecule type" value="Genomic_DNA"/>
</dbReference>
<dbReference type="OrthoDB" id="247979at2"/>
<dbReference type="eggNOG" id="COG3266">
    <property type="taxonomic scope" value="Bacteria"/>
</dbReference>
<evidence type="ECO:0000313" key="1">
    <source>
        <dbReference type="EMBL" id="EAQ80273.1"/>
    </source>
</evidence>
<dbReference type="STRING" id="314230.DSM3645_19793"/>
<accession>A3ZTN5</accession>
<name>A3ZTN5_9BACT</name>
<dbReference type="HOGENOM" id="CLU_749396_0_0_0"/>
<dbReference type="Proteomes" id="UP000004358">
    <property type="component" value="Unassembled WGS sequence"/>
</dbReference>
<organism evidence="1 2">
    <name type="scientific">Blastopirellula marina DSM 3645</name>
    <dbReference type="NCBI Taxonomy" id="314230"/>
    <lineage>
        <taxon>Bacteria</taxon>
        <taxon>Pseudomonadati</taxon>
        <taxon>Planctomycetota</taxon>
        <taxon>Planctomycetia</taxon>
        <taxon>Pirellulales</taxon>
        <taxon>Pirellulaceae</taxon>
        <taxon>Blastopirellula</taxon>
    </lineage>
</organism>
<sequence length="369" mass="40223">MLPLYIALQRLLQYKSMFLVGATLLALVSTGRPVFAQLAETEDGFQYFSNEPVFVAIDFEEALQSEGSAPSVPVALQDPVAPVPPGADSSYGEELEDFNIQFLRSASVLLKPGQHQLDVGLVYAKNDYNAPISLAPSGVARVDFRQRSLFVPLAFRYGITERTQVSIAAPLGWANTEVSSVGLFDQSTSNGGIGDTELGVNYHLRKGCYQHLSPDVILSLGLTLPTGDGQFPFNGLTDASLGNGVWATSIQLLCINRYDPVIVYYGVGYRHQYEDTILGQDIFFGDQISYNLGVGFAVNDRITFSTSFLGIFQTETILNGVGVPGTLREPLRLRFAMTAYRCGKIIEPFAEIGMTPDAPDSVIGIVWTY</sequence>
<dbReference type="AlphaFoldDB" id="A3ZTN5"/>
<gene>
    <name evidence="1" type="ORF">DSM3645_19793</name>
</gene>
<evidence type="ECO:0000313" key="2">
    <source>
        <dbReference type="Proteomes" id="UP000004358"/>
    </source>
</evidence>
<proteinExistence type="predicted"/>
<comment type="caution">
    <text evidence="1">The sequence shown here is derived from an EMBL/GenBank/DDBJ whole genome shotgun (WGS) entry which is preliminary data.</text>
</comment>
<reference evidence="1 2" key="1">
    <citation type="submission" date="2006-02" db="EMBL/GenBank/DDBJ databases">
        <authorList>
            <person name="Amann R."/>
            <person name="Ferriera S."/>
            <person name="Johnson J."/>
            <person name="Kravitz S."/>
            <person name="Halpern A."/>
            <person name="Remington K."/>
            <person name="Beeson K."/>
            <person name="Tran B."/>
            <person name="Rogers Y.-H."/>
            <person name="Friedman R."/>
            <person name="Venter J.C."/>
        </authorList>
    </citation>
    <scope>NUCLEOTIDE SEQUENCE [LARGE SCALE GENOMIC DNA]</scope>
    <source>
        <strain evidence="1 2">DSM 3645</strain>
    </source>
</reference>
<dbReference type="RefSeq" id="WP_002651856.1">
    <property type="nucleotide sequence ID" value="NZ_CH672376.1"/>
</dbReference>